<feature type="signal peptide" evidence="1">
    <location>
        <begin position="1"/>
        <end position="23"/>
    </location>
</feature>
<reference evidence="2 3" key="1">
    <citation type="submission" date="2017-08" db="EMBL/GenBank/DDBJ databases">
        <title>Halomonas alkalisoli sp. nov., isolated from saline alkaline soil.</title>
        <authorList>
            <person name="Wang D."/>
            <person name="Zhang G."/>
        </authorList>
    </citation>
    <scope>NUCLEOTIDE SEQUENCE [LARGE SCALE GENOMIC DNA]</scope>
    <source>
        <strain evidence="2 3">WRN001</strain>
    </source>
</reference>
<name>A0A2A2F0Q2_9GAMM</name>
<accession>A0A2A2F0Q2</accession>
<evidence type="ECO:0000313" key="2">
    <source>
        <dbReference type="EMBL" id="PAU78123.1"/>
    </source>
</evidence>
<comment type="caution">
    <text evidence="2">The sequence shown here is derived from an EMBL/GenBank/DDBJ whole genome shotgun (WGS) entry which is preliminary data.</text>
</comment>
<dbReference type="EMBL" id="NSKB01000002">
    <property type="protein sequence ID" value="PAU78123.1"/>
    <property type="molecule type" value="Genomic_DNA"/>
</dbReference>
<proteinExistence type="predicted"/>
<dbReference type="Proteomes" id="UP000217771">
    <property type="component" value="Unassembled WGS sequence"/>
</dbReference>
<dbReference type="OrthoDB" id="8161726at2"/>
<organism evidence="2 3">
    <name type="scientific">Halomonas salipaludis</name>
    <dbReference type="NCBI Taxonomy" id="2032625"/>
    <lineage>
        <taxon>Bacteria</taxon>
        <taxon>Pseudomonadati</taxon>
        <taxon>Pseudomonadota</taxon>
        <taxon>Gammaproteobacteria</taxon>
        <taxon>Oceanospirillales</taxon>
        <taxon>Halomonadaceae</taxon>
        <taxon>Halomonas</taxon>
    </lineage>
</organism>
<dbReference type="RefSeq" id="WP_095619798.1">
    <property type="nucleotide sequence ID" value="NZ_NSKB01000002.1"/>
</dbReference>
<keyword evidence="3" id="KW-1185">Reference proteome</keyword>
<sequence>MTRGLISAVILLGALLLATTGHARDTTLMLSIEEAMNTPEARERLDPNIRFFFADAPHDEVITEHGNFVTNKKTNAFNKSDEEACKWVMLSTLISLQDRVKTEGGNAVINIESYYKQNVMASSTEYECHAGALMAGVALRGDVVTLR</sequence>
<evidence type="ECO:0000313" key="3">
    <source>
        <dbReference type="Proteomes" id="UP000217771"/>
    </source>
</evidence>
<dbReference type="AlphaFoldDB" id="A0A2A2F0Q2"/>
<keyword evidence="1" id="KW-0732">Signal</keyword>
<gene>
    <name evidence="2" type="ORF">CK498_05180</name>
</gene>
<feature type="chain" id="PRO_5012742412" evidence="1">
    <location>
        <begin position="24"/>
        <end position="147"/>
    </location>
</feature>
<evidence type="ECO:0000256" key="1">
    <source>
        <dbReference type="SAM" id="SignalP"/>
    </source>
</evidence>
<protein>
    <submittedName>
        <fullName evidence="2">Excinuclease ATPase subunit</fullName>
    </submittedName>
</protein>